<name>A0A0D2MS79_HYPSF</name>
<reference evidence="3" key="1">
    <citation type="submission" date="2014-04" db="EMBL/GenBank/DDBJ databases">
        <title>Evolutionary Origins and Diversification of the Mycorrhizal Mutualists.</title>
        <authorList>
            <consortium name="DOE Joint Genome Institute"/>
            <consortium name="Mycorrhizal Genomics Consortium"/>
            <person name="Kohler A."/>
            <person name="Kuo A."/>
            <person name="Nagy L.G."/>
            <person name="Floudas D."/>
            <person name="Copeland A."/>
            <person name="Barry K.W."/>
            <person name="Cichocki N."/>
            <person name="Veneault-Fourrey C."/>
            <person name="LaButti K."/>
            <person name="Lindquist E.A."/>
            <person name="Lipzen A."/>
            <person name="Lundell T."/>
            <person name="Morin E."/>
            <person name="Murat C."/>
            <person name="Riley R."/>
            <person name="Ohm R."/>
            <person name="Sun H."/>
            <person name="Tunlid A."/>
            <person name="Henrissat B."/>
            <person name="Grigoriev I.V."/>
            <person name="Hibbett D.S."/>
            <person name="Martin F."/>
        </authorList>
    </citation>
    <scope>NUCLEOTIDE SEQUENCE [LARGE SCALE GENOMIC DNA]</scope>
    <source>
        <strain evidence="3">FD-334 SS-4</strain>
    </source>
</reference>
<keyword evidence="3" id="KW-1185">Reference proteome</keyword>
<gene>
    <name evidence="2" type="ORF">HYPSUDRAFT_198645</name>
</gene>
<evidence type="ECO:0000313" key="3">
    <source>
        <dbReference type="Proteomes" id="UP000054270"/>
    </source>
</evidence>
<dbReference type="Proteomes" id="UP000054270">
    <property type="component" value="Unassembled WGS sequence"/>
</dbReference>
<feature type="compositionally biased region" description="Polar residues" evidence="1">
    <location>
        <begin position="399"/>
        <end position="408"/>
    </location>
</feature>
<dbReference type="EMBL" id="KN817526">
    <property type="protein sequence ID" value="KJA26848.1"/>
    <property type="molecule type" value="Genomic_DNA"/>
</dbReference>
<protein>
    <submittedName>
        <fullName evidence="2">Uncharacterized protein</fullName>
    </submittedName>
</protein>
<sequence>MSPDAGDSSDVRQPPHDARRALCHAPIPDCMGLRTRGACASTCTPPVHRESRSGGYIGRGAAGAAAASSTDIARQARASVIIGCARVQIARFGCGVDVRGAQARGPRAGWLACLFSARTDRYMVYTYGRTRYGGAGAGPVSVEGGDGGEEGAAIASPVRVVETGALRRAPPRRSIGPTSCLRRGTVPRAGQAVGREAGKLQKQAGGRQAGRHPPGGVANRASAVCAAARIAGVPPSRRPAGASTRAGAAVSCGPLCAVCDVASRRCRHDIFCHRERHRRRPAVRRGVGVLCRRGAGAELGRTLLPGLATRQHARLHDDGIHAHTPPSGAHSYVHRSIGAQVPQSAEAMQHVNALQHAAGVAAGQGAAGGESDILTLRFGAGRVGTLPPESLTRTEPETDNATTRRAHTRSLSNAGWATGMKTAETSAHDLRAQLNMNIIRAPVHINPHDSGLSMQLVASRTLEAHTRTRLSRAHAYRWLRCGEIYPKVIVYVQQGYLIQ</sequence>
<proteinExistence type="predicted"/>
<accession>A0A0D2MS79</accession>
<feature type="region of interest" description="Disordered" evidence="1">
    <location>
        <begin position="186"/>
        <end position="218"/>
    </location>
</feature>
<feature type="region of interest" description="Disordered" evidence="1">
    <location>
        <begin position="385"/>
        <end position="408"/>
    </location>
</feature>
<evidence type="ECO:0000313" key="2">
    <source>
        <dbReference type="EMBL" id="KJA26848.1"/>
    </source>
</evidence>
<evidence type="ECO:0000256" key="1">
    <source>
        <dbReference type="SAM" id="MobiDB-lite"/>
    </source>
</evidence>
<organism evidence="2 3">
    <name type="scientific">Hypholoma sublateritium (strain FD-334 SS-4)</name>
    <dbReference type="NCBI Taxonomy" id="945553"/>
    <lineage>
        <taxon>Eukaryota</taxon>
        <taxon>Fungi</taxon>
        <taxon>Dikarya</taxon>
        <taxon>Basidiomycota</taxon>
        <taxon>Agaricomycotina</taxon>
        <taxon>Agaricomycetes</taxon>
        <taxon>Agaricomycetidae</taxon>
        <taxon>Agaricales</taxon>
        <taxon>Agaricineae</taxon>
        <taxon>Strophariaceae</taxon>
        <taxon>Hypholoma</taxon>
    </lineage>
</organism>
<dbReference type="AlphaFoldDB" id="A0A0D2MS79"/>